<dbReference type="RefSeq" id="WP_345194741.1">
    <property type="nucleotide sequence ID" value="NZ_BAABFL010000117.1"/>
</dbReference>
<evidence type="ECO:0000259" key="1">
    <source>
        <dbReference type="PROSITE" id="PS51179"/>
    </source>
</evidence>
<keyword evidence="3" id="KW-1185">Reference proteome</keyword>
<dbReference type="PROSITE" id="PS51179">
    <property type="entry name" value="POU_3"/>
    <property type="match status" value="1"/>
</dbReference>
<dbReference type="PROSITE" id="PS51257">
    <property type="entry name" value="PROKAR_LIPOPROTEIN"/>
    <property type="match status" value="1"/>
</dbReference>
<gene>
    <name evidence="2" type="ORF">GCM10023116_12680</name>
</gene>
<proteinExistence type="predicted"/>
<organism evidence="2 3">
    <name type="scientific">Kistimonas scapharcae</name>
    <dbReference type="NCBI Taxonomy" id="1036133"/>
    <lineage>
        <taxon>Bacteria</taxon>
        <taxon>Pseudomonadati</taxon>
        <taxon>Pseudomonadota</taxon>
        <taxon>Gammaproteobacteria</taxon>
        <taxon>Oceanospirillales</taxon>
        <taxon>Endozoicomonadaceae</taxon>
        <taxon>Kistimonas</taxon>
    </lineage>
</organism>
<dbReference type="EMBL" id="BAABFL010000117">
    <property type="protein sequence ID" value="GAA4648994.1"/>
    <property type="molecule type" value="Genomic_DNA"/>
</dbReference>
<protein>
    <submittedName>
        <fullName evidence="2">DUF2959 domain-containing protein</fullName>
    </submittedName>
</protein>
<dbReference type="Pfam" id="PF11172">
    <property type="entry name" value="DUF2959"/>
    <property type="match status" value="1"/>
</dbReference>
<name>A0ABP8V080_9GAMM</name>
<evidence type="ECO:0000313" key="3">
    <source>
        <dbReference type="Proteomes" id="UP001500604"/>
    </source>
</evidence>
<evidence type="ECO:0000313" key="2">
    <source>
        <dbReference type="EMBL" id="GAA4648994.1"/>
    </source>
</evidence>
<sequence length="219" mass="25217">MIKTSALRQLSFLLLAGIMLSGCQSTYYKAMEQVGFHKRDIMVDRIEDTQKSQQEAQEQFQSALDQFRSVVAFDGGDLESVYNRLNDEYESSYSAAEKVRERINSVRDVSDALFDEWEDELSLYSSASLRAESSRKLKDTRRRYDQMMASMVKAEKRMQPVLDALHDQVLYLKHNLNARAIAALKGEFSSIKSDIDKLLQEMQTSIRESQAFINTLKKQ</sequence>
<dbReference type="InterPro" id="IPR000327">
    <property type="entry name" value="POU_dom"/>
</dbReference>
<comment type="caution">
    <text evidence="2">The sequence shown here is derived from an EMBL/GenBank/DDBJ whole genome shotgun (WGS) entry which is preliminary data.</text>
</comment>
<dbReference type="Proteomes" id="UP001500604">
    <property type="component" value="Unassembled WGS sequence"/>
</dbReference>
<accession>A0ABP8V080</accession>
<feature type="domain" description="POU-specific" evidence="1">
    <location>
        <begin position="201"/>
        <end position="219"/>
    </location>
</feature>
<dbReference type="InterPro" id="IPR021342">
    <property type="entry name" value="DUF2959"/>
</dbReference>
<reference evidence="3" key="1">
    <citation type="journal article" date="2019" name="Int. J. Syst. Evol. Microbiol.">
        <title>The Global Catalogue of Microorganisms (GCM) 10K type strain sequencing project: providing services to taxonomists for standard genome sequencing and annotation.</title>
        <authorList>
            <consortium name="The Broad Institute Genomics Platform"/>
            <consortium name="The Broad Institute Genome Sequencing Center for Infectious Disease"/>
            <person name="Wu L."/>
            <person name="Ma J."/>
        </authorList>
    </citation>
    <scope>NUCLEOTIDE SEQUENCE [LARGE SCALE GENOMIC DNA]</scope>
    <source>
        <strain evidence="3">JCM 17805</strain>
    </source>
</reference>